<reference evidence="1" key="1">
    <citation type="submission" date="2014-05" db="EMBL/GenBank/DDBJ databases">
        <title>Genome sequence of Mycobacterium aromaticivorans strain JS19b1T (= DSM 45407T).</title>
        <authorList>
            <person name="Kwak Y."/>
            <person name="Park G.-S."/>
            <person name="Li Q.X."/>
            <person name="Lee S.-E."/>
            <person name="Shin J.-H."/>
        </authorList>
    </citation>
    <scope>NUCLEOTIDE SEQUENCE [LARGE SCALE GENOMIC DNA]</scope>
    <source>
        <strain evidence="1">JS19b1</strain>
    </source>
</reference>
<dbReference type="RefSeq" id="WP_036348439.1">
    <property type="nucleotide sequence ID" value="NZ_JALN02000002.1"/>
</dbReference>
<gene>
    <name evidence="1" type="ORF">Y900_028185</name>
</gene>
<name>A0A064CEI9_9MYCO</name>
<evidence type="ECO:0008006" key="3">
    <source>
        <dbReference type="Google" id="ProtNLM"/>
    </source>
</evidence>
<evidence type="ECO:0000313" key="2">
    <source>
        <dbReference type="Proteomes" id="UP000022835"/>
    </source>
</evidence>
<proteinExistence type="predicted"/>
<evidence type="ECO:0000313" key="1">
    <source>
        <dbReference type="EMBL" id="KDE97162.1"/>
    </source>
</evidence>
<sequence>MPSLNIPFTDEELETVRKAAAGDDMSLRAFAHEAILSAASEHRRRVAEAARLVAARSSELNKRLA</sequence>
<organism evidence="1 2">
    <name type="scientific">Mycolicibacterium aromaticivorans JS19b1 = JCM 16368</name>
    <dbReference type="NCBI Taxonomy" id="1440774"/>
    <lineage>
        <taxon>Bacteria</taxon>
        <taxon>Bacillati</taxon>
        <taxon>Actinomycetota</taxon>
        <taxon>Actinomycetes</taxon>
        <taxon>Mycobacteriales</taxon>
        <taxon>Mycobacteriaceae</taxon>
        <taxon>Mycolicibacterium</taxon>
    </lineage>
</organism>
<dbReference type="EMBL" id="JALN02000002">
    <property type="protein sequence ID" value="KDE97162.1"/>
    <property type="molecule type" value="Genomic_DNA"/>
</dbReference>
<accession>A0A064CEI9</accession>
<comment type="caution">
    <text evidence="1">The sequence shown here is derived from an EMBL/GenBank/DDBJ whole genome shotgun (WGS) entry which is preliminary data.</text>
</comment>
<dbReference type="AlphaFoldDB" id="A0A064CEI9"/>
<dbReference type="eggNOG" id="ENOG50347Y8">
    <property type="taxonomic scope" value="Bacteria"/>
</dbReference>
<keyword evidence="2" id="KW-1185">Reference proteome</keyword>
<dbReference type="Proteomes" id="UP000022835">
    <property type="component" value="Unassembled WGS sequence"/>
</dbReference>
<dbReference type="OrthoDB" id="3872513at2"/>
<protein>
    <recommendedName>
        <fullName evidence="3">Antitoxin Phd</fullName>
    </recommendedName>
</protein>